<feature type="compositionally biased region" description="Basic and acidic residues" evidence="1">
    <location>
        <begin position="1058"/>
        <end position="1069"/>
    </location>
</feature>
<name>A0A0G4G321_9ALVE</name>
<feature type="region of interest" description="Disordered" evidence="1">
    <location>
        <begin position="849"/>
        <end position="914"/>
    </location>
</feature>
<dbReference type="VEuPathDB" id="CryptoDB:Cvel_20031"/>
<organism evidence="2">
    <name type="scientific">Chromera velia CCMP2878</name>
    <dbReference type="NCBI Taxonomy" id="1169474"/>
    <lineage>
        <taxon>Eukaryota</taxon>
        <taxon>Sar</taxon>
        <taxon>Alveolata</taxon>
        <taxon>Colpodellida</taxon>
        <taxon>Chromeraceae</taxon>
        <taxon>Chromera</taxon>
    </lineage>
</organism>
<proteinExistence type="predicted"/>
<feature type="compositionally biased region" description="Gly residues" evidence="1">
    <location>
        <begin position="430"/>
        <end position="440"/>
    </location>
</feature>
<feature type="compositionally biased region" description="Polar residues" evidence="1">
    <location>
        <begin position="860"/>
        <end position="882"/>
    </location>
</feature>
<feature type="compositionally biased region" description="Low complexity" evidence="1">
    <location>
        <begin position="283"/>
        <end position="305"/>
    </location>
</feature>
<dbReference type="AlphaFoldDB" id="A0A0G4G321"/>
<feature type="region of interest" description="Disordered" evidence="1">
    <location>
        <begin position="362"/>
        <end position="381"/>
    </location>
</feature>
<reference evidence="2" key="1">
    <citation type="submission" date="2014-11" db="EMBL/GenBank/DDBJ databases">
        <authorList>
            <person name="Otto D Thomas"/>
            <person name="Naeem Raeece"/>
        </authorList>
    </citation>
    <scope>NUCLEOTIDE SEQUENCE</scope>
</reference>
<feature type="region of interest" description="Disordered" evidence="1">
    <location>
        <begin position="1036"/>
        <end position="1069"/>
    </location>
</feature>
<evidence type="ECO:0000313" key="2">
    <source>
        <dbReference type="EMBL" id="CEM22637.1"/>
    </source>
</evidence>
<feature type="compositionally biased region" description="Basic residues" evidence="1">
    <location>
        <begin position="517"/>
        <end position="529"/>
    </location>
</feature>
<protein>
    <submittedName>
        <fullName evidence="2">Uncharacterized protein</fullName>
    </submittedName>
</protein>
<feature type="compositionally biased region" description="Low complexity" evidence="1">
    <location>
        <begin position="1036"/>
        <end position="1048"/>
    </location>
</feature>
<feature type="compositionally biased region" description="Polar residues" evidence="1">
    <location>
        <begin position="538"/>
        <end position="548"/>
    </location>
</feature>
<feature type="compositionally biased region" description="Polar residues" evidence="1">
    <location>
        <begin position="570"/>
        <end position="582"/>
    </location>
</feature>
<dbReference type="EMBL" id="CDMZ01000848">
    <property type="protein sequence ID" value="CEM22637.1"/>
    <property type="molecule type" value="Genomic_DNA"/>
</dbReference>
<feature type="region of interest" description="Disordered" evidence="1">
    <location>
        <begin position="283"/>
        <end position="323"/>
    </location>
</feature>
<accession>A0A0G4G321</accession>
<feature type="compositionally biased region" description="Low complexity" evidence="1">
    <location>
        <begin position="885"/>
        <end position="911"/>
    </location>
</feature>
<gene>
    <name evidence="2" type="ORF">Cvel_20031</name>
</gene>
<sequence>MTEAAGQTKETETLFNQLSPEIPAGDFASLDVGILLGPNFDERLQEVKADRGRINWILAAFSLRKEGADTGGAGGPRKAAGGVTKSKVLHFCGAGGIAELGVCLEKCRETVAVGLIRVGFGTGRFCRMKWVSVQYTGSGCSLLTRRLFLESEKRLERSICQGVSITTPVASTELSEFALERVIERVRRCAVIDSGLEGGEEKGLENDLSKESYANWLKWYMTNEGRSRIAGFTPIPPGSSAASPVPSVGASTAAGALMDGGAGPRAGASKSAAGAVRVPEAFTSAASSSSPPKPLPRASVSGTAHAKAKTEAETHKPSTAGMVREEGLEAPAGAANGKEIESGGGEDAAPDVPTEIQPAPDVQAEAENAPDAPPKANAAPDIPPEVATAPDVPPQAVPPPAVPAVQEAFWDPPSMSHADPLEGTEDMAGLEGGHLGGGGVSSDREEEVPLWADTDVREKAKGANGHARGPWKGKSLRLSDHALRPLGVPQQPRGPLPGVINGGQKPEKAASSPPTSKSKRGSRQSHRVPSHAAARASSRGTLTQQSLTPGGASASPPPNPSLGVSEMMTPRNSGRGSSSVLPSEQRPVSVHPRMGTREGLSASMTGYTPTGGGLPSLSGARQRRLEALGHSVTRVDGFGGRGRSSTTRIGAALSPSRTPVAGGGDRGAQRGLGNRRGSAPVPGPSVATQITHSPANVFRVTKGVAPHLSEGRSSRLQGSGSQVDLDGGGLLWGFDFVSDEENDDEVRVAAEMEKLLLEGREWRLVNLATGGYMEGKAEGRCASDEEREKLRRLRRMVFRLVQESCELQYADFLLKKSGRARRESFKRHHSLTSLRASLSVPIVRTVSKSLTESQKHAHSQEQLPETNETASNSQDTKTSTPPENGATASTQNGAASSNAGAGAAPPVSAQAERSFHTRLQLAEGIRPLIAGSSVHTVTGTTGAGGGGQGGSGSAGGVGVRVADLHDLWFRRFQCASRKQQPLGRTLVDCGFDSLPPLLKEMEGLRVDGQRSCMWVATEGHIRAMREMQERSVGLGLSRMGSRGGPQKMVGGGGGGRGGVEESLKRDSDP</sequence>
<feature type="region of interest" description="Disordered" evidence="1">
    <location>
        <begin position="335"/>
        <end position="356"/>
    </location>
</feature>
<feature type="compositionally biased region" description="Low complexity" evidence="1">
    <location>
        <begin position="365"/>
        <end position="381"/>
    </location>
</feature>
<feature type="region of interest" description="Disordered" evidence="1">
    <location>
        <begin position="636"/>
        <end position="684"/>
    </location>
</feature>
<evidence type="ECO:0000256" key="1">
    <source>
        <dbReference type="SAM" id="MobiDB-lite"/>
    </source>
</evidence>
<feature type="region of interest" description="Disordered" evidence="1">
    <location>
        <begin position="414"/>
        <end position="615"/>
    </location>
</feature>